<proteinExistence type="predicted"/>
<gene>
    <name evidence="1" type="ORF">IE53DRAFT_377999</name>
</gene>
<accession>A0ACD0P3L8</accession>
<keyword evidence="2" id="KW-1185">Reference proteome</keyword>
<reference evidence="1 2" key="1">
    <citation type="journal article" date="2018" name="Mol. Biol. Evol.">
        <title>Broad Genomic Sampling Reveals a Smut Pathogenic Ancestry of the Fungal Clade Ustilaginomycotina.</title>
        <authorList>
            <person name="Kijpornyongpan T."/>
            <person name="Mondo S.J."/>
            <person name="Barry K."/>
            <person name="Sandor L."/>
            <person name="Lee J."/>
            <person name="Lipzen A."/>
            <person name="Pangilinan J."/>
            <person name="LaButti K."/>
            <person name="Hainaut M."/>
            <person name="Henrissat B."/>
            <person name="Grigoriev I.V."/>
            <person name="Spatafora J.W."/>
            <person name="Aime M.C."/>
        </authorList>
    </citation>
    <scope>NUCLEOTIDE SEQUENCE [LARGE SCALE GENOMIC DNA]</scope>
    <source>
        <strain evidence="1 2">SA 807</strain>
    </source>
</reference>
<organism evidence="1 2">
    <name type="scientific">Violaceomyces palustris</name>
    <dbReference type="NCBI Taxonomy" id="1673888"/>
    <lineage>
        <taxon>Eukaryota</taxon>
        <taxon>Fungi</taxon>
        <taxon>Dikarya</taxon>
        <taxon>Basidiomycota</taxon>
        <taxon>Ustilaginomycotina</taxon>
        <taxon>Ustilaginomycetes</taxon>
        <taxon>Violaceomycetales</taxon>
        <taxon>Violaceomycetaceae</taxon>
        <taxon>Violaceomyces</taxon>
    </lineage>
</organism>
<protein>
    <submittedName>
        <fullName evidence="1">Uncharacterized protein</fullName>
    </submittedName>
</protein>
<evidence type="ECO:0000313" key="2">
    <source>
        <dbReference type="Proteomes" id="UP000245626"/>
    </source>
</evidence>
<sequence>MQSRDPRVYPPNSNAPPTHGMSHQGQGQRFGSGRSMDESPYGHPCRHPQPFSSSNQFGRTNGHYESPHLVQGPASATNLVQPFANWYLSGLPPPPPPPPRNIVYPTLEPNRLAQASSNLDQRSPQNYGGGGSWNNHLTPPFTSSYAPPPSGVVGVVGINNPYRVGGGVGGTLTTPTFLQHHPLDPNGSTARASMFRDERHGSVSSSTSSSSSSSCNRRSREREGGHRHRSLTSMAKDALGGAAVGALVEHFVDKAIHSNDSKGPNEST</sequence>
<dbReference type="Proteomes" id="UP000245626">
    <property type="component" value="Unassembled WGS sequence"/>
</dbReference>
<evidence type="ECO:0000313" key="1">
    <source>
        <dbReference type="EMBL" id="PWN52602.1"/>
    </source>
</evidence>
<dbReference type="EMBL" id="KZ819767">
    <property type="protein sequence ID" value="PWN52602.1"/>
    <property type="molecule type" value="Genomic_DNA"/>
</dbReference>
<name>A0ACD0P3L8_9BASI</name>